<sequence length="93" mass="10724">MESSGFQEKHGSFLLWSRRQLNEIAKIELILSMTKDITRACLIKKVLLESNAHIFIQKENVRPDINVNNIEFNEAVHKGGIDIQLCFFNLPII</sequence>
<reference evidence="1 2" key="1">
    <citation type="submission" date="2020-09" db="EMBL/GenBank/DDBJ databases">
        <title>De no assembly of potato wild relative species, Solanum commersonii.</title>
        <authorList>
            <person name="Cho K."/>
        </authorList>
    </citation>
    <scope>NUCLEOTIDE SEQUENCE [LARGE SCALE GENOMIC DNA]</scope>
    <source>
        <strain evidence="1">LZ3.2</strain>
        <tissue evidence="1">Leaf</tissue>
    </source>
</reference>
<evidence type="ECO:0000313" key="1">
    <source>
        <dbReference type="EMBL" id="KAG5578153.1"/>
    </source>
</evidence>
<dbReference type="EMBL" id="JACXVP010000011">
    <property type="protein sequence ID" value="KAG5578153.1"/>
    <property type="molecule type" value="Genomic_DNA"/>
</dbReference>
<name>A0A9J5WQN2_SOLCO</name>
<protein>
    <submittedName>
        <fullName evidence="1">Uncharacterized protein</fullName>
    </submittedName>
</protein>
<dbReference type="AlphaFoldDB" id="A0A9J5WQN2"/>
<dbReference type="Proteomes" id="UP000824120">
    <property type="component" value="Chromosome 11"/>
</dbReference>
<proteinExistence type="predicted"/>
<evidence type="ECO:0000313" key="2">
    <source>
        <dbReference type="Proteomes" id="UP000824120"/>
    </source>
</evidence>
<comment type="caution">
    <text evidence="1">The sequence shown here is derived from an EMBL/GenBank/DDBJ whole genome shotgun (WGS) entry which is preliminary data.</text>
</comment>
<keyword evidence="2" id="KW-1185">Reference proteome</keyword>
<dbReference type="OrthoDB" id="1693703at2759"/>
<accession>A0A9J5WQN2</accession>
<gene>
    <name evidence="1" type="ORF">H5410_058287</name>
</gene>
<organism evidence="1 2">
    <name type="scientific">Solanum commersonii</name>
    <name type="common">Commerson's wild potato</name>
    <name type="synonym">Commerson's nightshade</name>
    <dbReference type="NCBI Taxonomy" id="4109"/>
    <lineage>
        <taxon>Eukaryota</taxon>
        <taxon>Viridiplantae</taxon>
        <taxon>Streptophyta</taxon>
        <taxon>Embryophyta</taxon>
        <taxon>Tracheophyta</taxon>
        <taxon>Spermatophyta</taxon>
        <taxon>Magnoliopsida</taxon>
        <taxon>eudicotyledons</taxon>
        <taxon>Gunneridae</taxon>
        <taxon>Pentapetalae</taxon>
        <taxon>asterids</taxon>
        <taxon>lamiids</taxon>
        <taxon>Solanales</taxon>
        <taxon>Solanaceae</taxon>
        <taxon>Solanoideae</taxon>
        <taxon>Solaneae</taxon>
        <taxon>Solanum</taxon>
    </lineage>
</organism>